<evidence type="ECO:0000256" key="5">
    <source>
        <dbReference type="ARBA" id="ARBA00022525"/>
    </source>
</evidence>
<keyword evidence="17" id="KW-0378">Hydrolase</keyword>
<dbReference type="GO" id="GO:0006633">
    <property type="term" value="P:fatty acid biosynthetic process"/>
    <property type="evidence" value="ECO:0007669"/>
    <property type="project" value="TreeGrafter"/>
</dbReference>
<evidence type="ECO:0000256" key="7">
    <source>
        <dbReference type="ARBA" id="ARBA00023264"/>
    </source>
</evidence>
<dbReference type="AlphaFoldDB" id="A0A1A6HRG6"/>
<dbReference type="PROSITE" id="PS00118">
    <property type="entry name" value="PA2_HIS"/>
    <property type="match status" value="1"/>
</dbReference>
<keyword evidence="5 17" id="KW-0964">Secreted</keyword>
<keyword evidence="17" id="KW-0443">Lipid metabolism</keyword>
<feature type="disulfide bond" evidence="16">
    <location>
        <begin position="39"/>
        <end position="55"/>
    </location>
</feature>
<comment type="cofactor">
    <cofactor evidence="15">
        <name>Ca(2+)</name>
        <dbReference type="ChEBI" id="CHEBI:29108"/>
    </cofactor>
    <text evidence="15">Binds 1 Ca(2+) ion per subunit.</text>
</comment>
<comment type="similarity">
    <text evidence="2 17">Belongs to the phospholipase A2 family.</text>
</comment>
<keyword evidence="7" id="KW-1208">Phospholipid metabolism</keyword>
<dbReference type="Gene3D" id="1.20.90.10">
    <property type="entry name" value="Phospholipase A2 domain"/>
    <property type="match status" value="1"/>
</dbReference>
<proteinExistence type="inferred from homology"/>
<dbReference type="PRINTS" id="PR00389">
    <property type="entry name" value="PHPHLIPASEA2"/>
</dbReference>
<comment type="catalytic activity">
    <reaction evidence="12">
        <text>1,2-dihexadecanoyl-sn-glycero-3-phosphocholine + H2O = 1-hexadecanoyl-sn-glycero-3-phosphocholine + hexadecanoate + H(+)</text>
        <dbReference type="Rhea" id="RHEA:41223"/>
        <dbReference type="ChEBI" id="CHEBI:7896"/>
        <dbReference type="ChEBI" id="CHEBI:15377"/>
        <dbReference type="ChEBI" id="CHEBI:15378"/>
        <dbReference type="ChEBI" id="CHEBI:72998"/>
        <dbReference type="ChEBI" id="CHEBI:72999"/>
    </reaction>
    <physiologicalReaction direction="left-to-right" evidence="12">
        <dbReference type="Rhea" id="RHEA:41224"/>
    </physiologicalReaction>
</comment>
<evidence type="ECO:0000256" key="13">
    <source>
        <dbReference type="ARBA" id="ARBA00048699"/>
    </source>
</evidence>
<evidence type="ECO:0000256" key="3">
    <source>
        <dbReference type="ARBA" id="ARBA00013278"/>
    </source>
</evidence>
<evidence type="ECO:0000256" key="18">
    <source>
        <dbReference type="SAM" id="MobiDB-lite"/>
    </source>
</evidence>
<dbReference type="InterPro" id="IPR036444">
    <property type="entry name" value="PLipase_A2_dom_sf"/>
</dbReference>
<keyword evidence="15 17" id="KW-0106">Calcium</keyword>
<evidence type="ECO:0000256" key="17">
    <source>
        <dbReference type="RuleBase" id="RU361236"/>
    </source>
</evidence>
<evidence type="ECO:0000256" key="16">
    <source>
        <dbReference type="PIRSR" id="PIRSR601211-3"/>
    </source>
</evidence>
<keyword evidence="15" id="KW-0479">Metal-binding</keyword>
<sequence>MPTCVPNSGLAPPKQRPGEKQVELERPIQGKYKNYGCFCDFRVSGTTVDKLDRCCQIHEHCYAQDKKLEN</sequence>
<comment type="catalytic activity">
    <reaction evidence="11">
        <text>N-hexadecanoyl-1,2-di-(9Z-octadecenoyl)-sn-glycero-3-phosphoethanolamine + H2O = N-hexadecanoyl-1-(9Z-octadecenoyl)-sn-glycero-3-phosphoethanolamine + (9Z)-octadecenoate + H(+)</text>
        <dbReference type="Rhea" id="RHEA:45424"/>
        <dbReference type="ChEBI" id="CHEBI:15377"/>
        <dbReference type="ChEBI" id="CHEBI:15378"/>
        <dbReference type="ChEBI" id="CHEBI:30823"/>
        <dbReference type="ChEBI" id="CHEBI:78097"/>
        <dbReference type="ChEBI" id="CHEBI:85217"/>
    </reaction>
    <physiologicalReaction direction="left-to-right" evidence="11">
        <dbReference type="Rhea" id="RHEA:45425"/>
    </physiologicalReaction>
</comment>
<name>A0A1A6HRG6_NEOLE</name>
<evidence type="ECO:0000313" key="20">
    <source>
        <dbReference type="EMBL" id="OBS80814.1"/>
    </source>
</evidence>
<dbReference type="GO" id="GO:0005102">
    <property type="term" value="F:signaling receptor binding"/>
    <property type="evidence" value="ECO:0007669"/>
    <property type="project" value="TreeGrafter"/>
</dbReference>
<dbReference type="InterPro" id="IPR001211">
    <property type="entry name" value="PLA2"/>
</dbReference>
<comment type="catalytic activity">
    <reaction evidence="17">
        <text>a 1,2-diacyl-sn-glycero-3-phosphocholine + H2O = a 1-acyl-sn-glycero-3-phosphocholine + a fatty acid + H(+)</text>
        <dbReference type="Rhea" id="RHEA:15801"/>
        <dbReference type="ChEBI" id="CHEBI:15377"/>
        <dbReference type="ChEBI" id="CHEBI:15378"/>
        <dbReference type="ChEBI" id="CHEBI:28868"/>
        <dbReference type="ChEBI" id="CHEBI:57643"/>
        <dbReference type="ChEBI" id="CHEBI:58168"/>
        <dbReference type="EC" id="3.1.1.4"/>
    </reaction>
</comment>
<evidence type="ECO:0000256" key="2">
    <source>
        <dbReference type="ARBA" id="ARBA00007056"/>
    </source>
</evidence>
<evidence type="ECO:0000256" key="8">
    <source>
        <dbReference type="ARBA" id="ARBA00047535"/>
    </source>
</evidence>
<dbReference type="GO" id="GO:0005509">
    <property type="term" value="F:calcium ion binding"/>
    <property type="evidence" value="ECO:0007669"/>
    <property type="project" value="InterPro"/>
</dbReference>
<dbReference type="GO" id="GO:0016042">
    <property type="term" value="P:lipid catabolic process"/>
    <property type="evidence" value="ECO:0007669"/>
    <property type="project" value="InterPro"/>
</dbReference>
<evidence type="ECO:0000256" key="1">
    <source>
        <dbReference type="ARBA" id="ARBA00004613"/>
    </source>
</evidence>
<protein>
    <recommendedName>
        <fullName evidence="4 17">Phospholipase A2</fullName>
        <ecNumber evidence="3 17">3.1.1.4</ecNumber>
    </recommendedName>
</protein>
<dbReference type="PANTHER" id="PTHR11716:SF94">
    <property type="entry name" value="PHOSPHOLIPASE A2"/>
    <property type="match status" value="1"/>
</dbReference>
<evidence type="ECO:0000256" key="15">
    <source>
        <dbReference type="PIRSR" id="PIRSR601211-2"/>
    </source>
</evidence>
<keyword evidence="21" id="KW-1185">Reference proteome</keyword>
<dbReference type="SUPFAM" id="SSF48619">
    <property type="entry name" value="Phospholipase A2, PLA2"/>
    <property type="match status" value="1"/>
</dbReference>
<evidence type="ECO:0000256" key="11">
    <source>
        <dbReference type="ARBA" id="ARBA00048221"/>
    </source>
</evidence>
<comment type="catalytic activity">
    <reaction evidence="8">
        <text>N,1-dihexadecanoyl-2-(9Z,12Z-octadecadienoyl)-sn-glycero-3-phosphoethanolamine + H2O = N,1-dihexadecanoyl-sn-glycero-3-phosphoethanolamine + (9Z,12Z)-octadecadienoate + H(+)</text>
        <dbReference type="Rhea" id="RHEA:56424"/>
        <dbReference type="ChEBI" id="CHEBI:15377"/>
        <dbReference type="ChEBI" id="CHEBI:15378"/>
        <dbReference type="ChEBI" id="CHEBI:30245"/>
        <dbReference type="ChEBI" id="CHEBI:85334"/>
        <dbReference type="ChEBI" id="CHEBI:85335"/>
    </reaction>
    <physiologicalReaction direction="left-to-right" evidence="8">
        <dbReference type="Rhea" id="RHEA:56425"/>
    </physiologicalReaction>
</comment>
<accession>A0A1A6HRG6</accession>
<evidence type="ECO:0000256" key="4">
    <source>
        <dbReference type="ARBA" id="ARBA00021721"/>
    </source>
</evidence>
<comment type="catalytic activity">
    <reaction evidence="13">
        <text>1-hexadecanoyl-2-(9Z-octadecenoyl)-sn-glycero-3-phosphocholine + H2O = 1-hexadecanoyl-sn-glycero-3-phosphocholine + (9Z)-octadecenoate + H(+)</text>
        <dbReference type="Rhea" id="RHEA:38779"/>
        <dbReference type="ChEBI" id="CHEBI:15377"/>
        <dbReference type="ChEBI" id="CHEBI:15378"/>
        <dbReference type="ChEBI" id="CHEBI:30823"/>
        <dbReference type="ChEBI" id="CHEBI:72998"/>
        <dbReference type="ChEBI" id="CHEBI:73001"/>
    </reaction>
    <physiologicalReaction direction="left-to-right" evidence="13">
        <dbReference type="Rhea" id="RHEA:38780"/>
    </physiologicalReaction>
</comment>
<dbReference type="EC" id="3.1.1.4" evidence="3 17"/>
<comment type="catalytic activity">
    <reaction evidence="9">
        <text>1-hexadecanoyl-2-(9Z-octadecenoyl)-sn-glycero-3-phospho-(1'-sn-glycerol) + H2O = 1-hexadecanoyl-sn-glycero-3-phospho-(1'-sn-glycerol) + (9Z)-octadecenoate + H(+)</text>
        <dbReference type="Rhea" id="RHEA:40919"/>
        <dbReference type="ChEBI" id="CHEBI:15377"/>
        <dbReference type="ChEBI" id="CHEBI:15378"/>
        <dbReference type="ChEBI" id="CHEBI:30823"/>
        <dbReference type="ChEBI" id="CHEBI:72841"/>
        <dbReference type="ChEBI" id="CHEBI:75158"/>
    </reaction>
    <physiologicalReaction direction="left-to-right" evidence="9">
        <dbReference type="Rhea" id="RHEA:40920"/>
    </physiologicalReaction>
</comment>
<dbReference type="GO" id="GO:0005543">
    <property type="term" value="F:phospholipid binding"/>
    <property type="evidence" value="ECO:0007669"/>
    <property type="project" value="TreeGrafter"/>
</dbReference>
<organism evidence="20 21">
    <name type="scientific">Neotoma lepida</name>
    <name type="common">Desert woodrat</name>
    <dbReference type="NCBI Taxonomy" id="56216"/>
    <lineage>
        <taxon>Eukaryota</taxon>
        <taxon>Metazoa</taxon>
        <taxon>Chordata</taxon>
        <taxon>Craniata</taxon>
        <taxon>Vertebrata</taxon>
        <taxon>Euteleostomi</taxon>
        <taxon>Mammalia</taxon>
        <taxon>Eutheria</taxon>
        <taxon>Euarchontoglires</taxon>
        <taxon>Glires</taxon>
        <taxon>Rodentia</taxon>
        <taxon>Myomorpha</taxon>
        <taxon>Muroidea</taxon>
        <taxon>Cricetidae</taxon>
        <taxon>Neotominae</taxon>
        <taxon>Neotoma</taxon>
    </lineage>
</organism>
<comment type="catalytic activity">
    <reaction evidence="14">
        <text>1-hexadecanoyl-2-(9Z,12Z-octadecadienoyl)-sn-glycero-3-phosphoethanolamine + H2O = 1-hexadecanoyl-sn-glycero-3-phosphoethanolamine + (9Z,12Z)-octadecadienoate + H(+)</text>
        <dbReference type="Rhea" id="RHEA:40815"/>
        <dbReference type="ChEBI" id="CHEBI:15377"/>
        <dbReference type="ChEBI" id="CHEBI:15378"/>
        <dbReference type="ChEBI" id="CHEBI:30245"/>
        <dbReference type="ChEBI" id="CHEBI:73004"/>
        <dbReference type="ChEBI" id="CHEBI:73008"/>
    </reaction>
    <physiologicalReaction direction="left-to-right" evidence="14">
        <dbReference type="Rhea" id="RHEA:40816"/>
    </physiologicalReaction>
</comment>
<dbReference type="OrthoDB" id="5841574at2759"/>
<feature type="region of interest" description="Disordered" evidence="18">
    <location>
        <begin position="1"/>
        <end position="22"/>
    </location>
</feature>
<evidence type="ECO:0000256" key="14">
    <source>
        <dbReference type="ARBA" id="ARBA00049039"/>
    </source>
</evidence>
<evidence type="ECO:0000256" key="10">
    <source>
        <dbReference type="ARBA" id="ARBA00048029"/>
    </source>
</evidence>
<comment type="caution">
    <text evidence="20">The sequence shown here is derived from an EMBL/GenBank/DDBJ whole genome shotgun (WGS) entry which is preliminary data.</text>
</comment>
<evidence type="ECO:0000256" key="12">
    <source>
        <dbReference type="ARBA" id="ARBA00048227"/>
    </source>
</evidence>
<dbReference type="Proteomes" id="UP000092124">
    <property type="component" value="Unassembled WGS sequence"/>
</dbReference>
<feature type="binding site" evidence="15">
    <location>
        <position position="38"/>
    </location>
    <ligand>
        <name>Ca(2+)</name>
        <dbReference type="ChEBI" id="CHEBI:29108"/>
    </ligand>
</feature>
<evidence type="ECO:0000256" key="6">
    <source>
        <dbReference type="ARBA" id="ARBA00023157"/>
    </source>
</evidence>
<dbReference type="InterPro" id="IPR016090">
    <property type="entry name" value="PLA2-like_dom"/>
</dbReference>
<evidence type="ECO:0000259" key="19">
    <source>
        <dbReference type="Pfam" id="PF00068"/>
    </source>
</evidence>
<evidence type="ECO:0000256" key="9">
    <source>
        <dbReference type="ARBA" id="ARBA00048015"/>
    </source>
</evidence>
<dbReference type="EMBL" id="LZPO01017311">
    <property type="protein sequence ID" value="OBS80814.1"/>
    <property type="molecule type" value="Genomic_DNA"/>
</dbReference>
<keyword evidence="6 16" id="KW-1015">Disulfide bond</keyword>
<reference evidence="20 21" key="1">
    <citation type="submission" date="2016-06" db="EMBL/GenBank/DDBJ databases">
        <title>The Draft Genome Sequence and Annotation of the Desert Woodrat Neotoma lepida.</title>
        <authorList>
            <person name="Campbell M."/>
            <person name="Oakeson K.F."/>
            <person name="Yandell M."/>
            <person name="Halpert J.R."/>
            <person name="Dearing D."/>
        </authorList>
    </citation>
    <scope>NUCLEOTIDE SEQUENCE [LARGE SCALE GENOMIC DNA]</scope>
    <source>
        <strain evidence="20">417</strain>
        <tissue evidence="20">Liver</tissue>
    </source>
</reference>
<dbReference type="GO" id="GO:0005576">
    <property type="term" value="C:extracellular region"/>
    <property type="evidence" value="ECO:0007669"/>
    <property type="project" value="UniProtKB-SubCell"/>
</dbReference>
<dbReference type="PANTHER" id="PTHR11716">
    <property type="entry name" value="PHOSPHOLIPASE A2 FAMILY MEMBER"/>
    <property type="match status" value="1"/>
</dbReference>
<gene>
    <name evidence="20" type="ORF">A6R68_20996</name>
</gene>
<dbReference type="GO" id="GO:0006644">
    <property type="term" value="P:phospholipid metabolic process"/>
    <property type="evidence" value="ECO:0007669"/>
    <property type="project" value="InterPro"/>
</dbReference>
<comment type="subcellular location">
    <subcellularLocation>
        <location evidence="1 17">Secreted</location>
    </subcellularLocation>
</comment>
<dbReference type="GO" id="GO:0047498">
    <property type="term" value="F:calcium-dependent phospholipase A2 activity"/>
    <property type="evidence" value="ECO:0007669"/>
    <property type="project" value="TreeGrafter"/>
</dbReference>
<comment type="catalytic activity">
    <reaction evidence="10">
        <text>1,2-ditetradecanoyl-sn-glycero-3-phosphocholine + H2O = 1-tetradecanoyl-sn-glycero-3-phosphocholine + tetradecanoate + H(+)</text>
        <dbReference type="Rhea" id="RHEA:54456"/>
        <dbReference type="ChEBI" id="CHEBI:15377"/>
        <dbReference type="ChEBI" id="CHEBI:15378"/>
        <dbReference type="ChEBI" id="CHEBI:30807"/>
        <dbReference type="ChEBI" id="CHEBI:45240"/>
        <dbReference type="ChEBI" id="CHEBI:64489"/>
    </reaction>
</comment>
<dbReference type="InterPro" id="IPR033113">
    <property type="entry name" value="PLA2_histidine"/>
</dbReference>
<dbReference type="GO" id="GO:0050482">
    <property type="term" value="P:arachidonate secretion"/>
    <property type="evidence" value="ECO:0007669"/>
    <property type="project" value="InterPro"/>
</dbReference>
<evidence type="ECO:0000313" key="21">
    <source>
        <dbReference type="Proteomes" id="UP000092124"/>
    </source>
</evidence>
<feature type="domain" description="Phospholipase A2-like central" evidence="19">
    <location>
        <begin position="28"/>
        <end position="67"/>
    </location>
</feature>
<dbReference type="GO" id="GO:0048146">
    <property type="term" value="P:positive regulation of fibroblast proliferation"/>
    <property type="evidence" value="ECO:0007669"/>
    <property type="project" value="TreeGrafter"/>
</dbReference>
<dbReference type="STRING" id="56216.A0A1A6HRG6"/>
<dbReference type="Pfam" id="PF00068">
    <property type="entry name" value="Phospholip_A2_1"/>
    <property type="match status" value="1"/>
</dbReference>